<dbReference type="InterPro" id="IPR003439">
    <property type="entry name" value="ABC_transporter-like_ATP-bd"/>
</dbReference>
<evidence type="ECO:0000259" key="4">
    <source>
        <dbReference type="PROSITE" id="PS50893"/>
    </source>
</evidence>
<feature type="domain" description="ABC transporter" evidence="4">
    <location>
        <begin position="9"/>
        <end position="222"/>
    </location>
</feature>
<dbReference type="InterPro" id="IPR051782">
    <property type="entry name" value="ABC_Transporter_VariousFunc"/>
</dbReference>
<dbReference type="GO" id="GO:0005524">
    <property type="term" value="F:ATP binding"/>
    <property type="evidence" value="ECO:0007669"/>
    <property type="project" value="UniProtKB-KW"/>
</dbReference>
<dbReference type="SUPFAM" id="SSF52540">
    <property type="entry name" value="P-loop containing nucleoside triphosphate hydrolases"/>
    <property type="match status" value="1"/>
</dbReference>
<sequence length="222" mass="25031">MDVATHHTLEADSIWLAYQEQKILQNIYIKLETGHITGLLGRNGTGKSCLMRMIFGTLRGESQSVRVNGDYISHPYLQAGLISYLPQHNFLPKQLRVKEVCQLYHVDFEAVCEHFEALQQYRNTRIGDLSTGNVRLIGTLLVVLLPVSFTLLDEPFAALSPLAVEQMRKVILGQKPHKGILISDHSYEDVVAMADETYLLVPVGRSIRLKNVHSELAEFGYI</sequence>
<evidence type="ECO:0000256" key="3">
    <source>
        <dbReference type="ARBA" id="ARBA00022840"/>
    </source>
</evidence>
<protein>
    <submittedName>
        <fullName evidence="5">ABC transporter ATP-binding protein</fullName>
    </submittedName>
</protein>
<reference evidence="6" key="1">
    <citation type="journal article" date="2019" name="Int. J. Syst. Evol. Microbiol.">
        <title>The Global Catalogue of Microorganisms (GCM) 10K type strain sequencing project: providing services to taxonomists for standard genome sequencing and annotation.</title>
        <authorList>
            <consortium name="The Broad Institute Genomics Platform"/>
            <consortium name="The Broad Institute Genome Sequencing Center for Infectious Disease"/>
            <person name="Wu L."/>
            <person name="Ma J."/>
        </authorList>
    </citation>
    <scope>NUCLEOTIDE SEQUENCE [LARGE SCALE GENOMIC DNA]</scope>
    <source>
        <strain evidence="6">CGMCC 1.6375</strain>
    </source>
</reference>
<dbReference type="PROSITE" id="PS50893">
    <property type="entry name" value="ABC_TRANSPORTER_2"/>
    <property type="match status" value="1"/>
</dbReference>
<evidence type="ECO:0000313" key="6">
    <source>
        <dbReference type="Proteomes" id="UP000632339"/>
    </source>
</evidence>
<evidence type="ECO:0000313" key="5">
    <source>
        <dbReference type="EMBL" id="GGN07810.1"/>
    </source>
</evidence>
<evidence type="ECO:0000256" key="1">
    <source>
        <dbReference type="ARBA" id="ARBA00022448"/>
    </source>
</evidence>
<dbReference type="RefSeq" id="WP_019944615.1">
    <property type="nucleotide sequence ID" value="NZ_BMLI01000003.1"/>
</dbReference>
<dbReference type="PANTHER" id="PTHR42939:SF1">
    <property type="entry name" value="ABC TRANSPORTER ATP-BINDING PROTEIN ALBC-RELATED"/>
    <property type="match status" value="1"/>
</dbReference>
<keyword evidence="6" id="KW-1185">Reference proteome</keyword>
<keyword evidence="2" id="KW-0547">Nucleotide-binding</keyword>
<keyword evidence="3 5" id="KW-0067">ATP-binding</keyword>
<dbReference type="Proteomes" id="UP000632339">
    <property type="component" value="Unassembled WGS sequence"/>
</dbReference>
<keyword evidence="1" id="KW-0813">Transport</keyword>
<dbReference type="PANTHER" id="PTHR42939">
    <property type="entry name" value="ABC TRANSPORTER ATP-BINDING PROTEIN ALBC-RELATED"/>
    <property type="match status" value="1"/>
</dbReference>
<organism evidence="5 6">
    <name type="scientific">Dyadobacter beijingensis</name>
    <dbReference type="NCBI Taxonomy" id="365489"/>
    <lineage>
        <taxon>Bacteria</taxon>
        <taxon>Pseudomonadati</taxon>
        <taxon>Bacteroidota</taxon>
        <taxon>Cytophagia</taxon>
        <taxon>Cytophagales</taxon>
        <taxon>Spirosomataceae</taxon>
        <taxon>Dyadobacter</taxon>
    </lineage>
</organism>
<comment type="caution">
    <text evidence="5">The sequence shown here is derived from an EMBL/GenBank/DDBJ whole genome shotgun (WGS) entry which is preliminary data.</text>
</comment>
<gene>
    <name evidence="5" type="ORF">GCM10010967_49300</name>
</gene>
<name>A0ABQ2IFQ1_9BACT</name>
<dbReference type="EMBL" id="BMLI01000003">
    <property type="protein sequence ID" value="GGN07810.1"/>
    <property type="molecule type" value="Genomic_DNA"/>
</dbReference>
<accession>A0ABQ2IFQ1</accession>
<proteinExistence type="predicted"/>
<dbReference type="Pfam" id="PF00005">
    <property type="entry name" value="ABC_tran"/>
    <property type="match status" value="1"/>
</dbReference>
<dbReference type="Gene3D" id="3.40.50.300">
    <property type="entry name" value="P-loop containing nucleotide triphosphate hydrolases"/>
    <property type="match status" value="1"/>
</dbReference>
<dbReference type="InterPro" id="IPR027417">
    <property type="entry name" value="P-loop_NTPase"/>
</dbReference>
<evidence type="ECO:0000256" key="2">
    <source>
        <dbReference type="ARBA" id="ARBA00022741"/>
    </source>
</evidence>